<reference evidence="1 2" key="1">
    <citation type="journal article" date="2008" name="Nature">
        <title>The genome of the model beetle and pest Tribolium castaneum.</title>
        <authorList>
            <consortium name="Tribolium Genome Sequencing Consortium"/>
            <person name="Richards S."/>
            <person name="Gibbs R.A."/>
            <person name="Weinstock G.M."/>
            <person name="Brown S.J."/>
            <person name="Denell R."/>
            <person name="Beeman R.W."/>
            <person name="Gibbs R."/>
            <person name="Beeman R.W."/>
            <person name="Brown S.J."/>
            <person name="Bucher G."/>
            <person name="Friedrich M."/>
            <person name="Grimmelikhuijzen C.J."/>
            <person name="Klingler M."/>
            <person name="Lorenzen M."/>
            <person name="Richards S."/>
            <person name="Roth S."/>
            <person name="Schroder R."/>
            <person name="Tautz D."/>
            <person name="Zdobnov E.M."/>
            <person name="Muzny D."/>
            <person name="Gibbs R.A."/>
            <person name="Weinstock G.M."/>
            <person name="Attaway T."/>
            <person name="Bell S."/>
            <person name="Buhay C.J."/>
            <person name="Chandrabose M.N."/>
            <person name="Chavez D."/>
            <person name="Clerk-Blankenburg K.P."/>
            <person name="Cree A."/>
            <person name="Dao M."/>
            <person name="Davis C."/>
            <person name="Chacko J."/>
            <person name="Dinh H."/>
            <person name="Dugan-Rocha S."/>
            <person name="Fowler G."/>
            <person name="Garner T.T."/>
            <person name="Garnes J."/>
            <person name="Gnirke A."/>
            <person name="Hawes A."/>
            <person name="Hernandez J."/>
            <person name="Hines S."/>
            <person name="Holder M."/>
            <person name="Hume J."/>
            <person name="Jhangiani S.N."/>
            <person name="Joshi V."/>
            <person name="Khan Z.M."/>
            <person name="Jackson L."/>
            <person name="Kovar C."/>
            <person name="Kowis A."/>
            <person name="Lee S."/>
            <person name="Lewis L.R."/>
            <person name="Margolis J."/>
            <person name="Morgan M."/>
            <person name="Nazareth L.V."/>
            <person name="Nguyen N."/>
            <person name="Okwuonu G."/>
            <person name="Parker D."/>
            <person name="Richards S."/>
            <person name="Ruiz S.J."/>
            <person name="Santibanez J."/>
            <person name="Savard J."/>
            <person name="Scherer S.E."/>
            <person name="Schneider B."/>
            <person name="Sodergren E."/>
            <person name="Tautz D."/>
            <person name="Vattahil S."/>
            <person name="Villasana D."/>
            <person name="White C.S."/>
            <person name="Wright R."/>
            <person name="Park Y."/>
            <person name="Beeman R.W."/>
            <person name="Lord J."/>
            <person name="Oppert B."/>
            <person name="Lorenzen M."/>
            <person name="Brown S."/>
            <person name="Wang L."/>
            <person name="Savard J."/>
            <person name="Tautz D."/>
            <person name="Richards S."/>
            <person name="Weinstock G."/>
            <person name="Gibbs R.A."/>
            <person name="Liu Y."/>
            <person name="Worley K."/>
            <person name="Weinstock G."/>
            <person name="Elsik C.G."/>
            <person name="Reese J.T."/>
            <person name="Elhaik E."/>
            <person name="Landan G."/>
            <person name="Graur D."/>
            <person name="Arensburger P."/>
            <person name="Atkinson P."/>
            <person name="Beeman R.W."/>
            <person name="Beidler J."/>
            <person name="Brown S.J."/>
            <person name="Demuth J.P."/>
            <person name="Drury D.W."/>
            <person name="Du Y.Z."/>
            <person name="Fujiwara H."/>
            <person name="Lorenzen M."/>
            <person name="Maselli V."/>
            <person name="Osanai M."/>
            <person name="Park Y."/>
            <person name="Robertson H.M."/>
            <person name="Tu Z."/>
            <person name="Wang J.J."/>
            <person name="Wang S."/>
            <person name="Richards S."/>
            <person name="Song H."/>
            <person name="Zhang L."/>
            <person name="Sodergren E."/>
            <person name="Werner D."/>
            <person name="Stanke M."/>
            <person name="Morgenstern B."/>
            <person name="Solovyev V."/>
            <person name="Kosarev P."/>
            <person name="Brown G."/>
            <person name="Chen H.C."/>
            <person name="Ermolaeva O."/>
            <person name="Hlavina W."/>
            <person name="Kapustin Y."/>
            <person name="Kiryutin B."/>
            <person name="Kitts P."/>
            <person name="Maglott D."/>
            <person name="Pruitt K."/>
            <person name="Sapojnikov V."/>
            <person name="Souvorov A."/>
            <person name="Mackey A.J."/>
            <person name="Waterhouse R.M."/>
            <person name="Wyder S."/>
            <person name="Zdobnov E.M."/>
            <person name="Zdobnov E.M."/>
            <person name="Wyder S."/>
            <person name="Kriventseva E.V."/>
            <person name="Kadowaki T."/>
            <person name="Bork P."/>
            <person name="Aranda M."/>
            <person name="Bao R."/>
            <person name="Beermann A."/>
            <person name="Berns N."/>
            <person name="Bolognesi R."/>
            <person name="Bonneton F."/>
            <person name="Bopp D."/>
            <person name="Brown S.J."/>
            <person name="Bucher G."/>
            <person name="Butts T."/>
            <person name="Chaumot A."/>
            <person name="Denell R.E."/>
            <person name="Ferrier D.E."/>
            <person name="Friedrich M."/>
            <person name="Gordon C.M."/>
            <person name="Jindra M."/>
            <person name="Klingler M."/>
            <person name="Lan Q."/>
            <person name="Lattorff H.M."/>
            <person name="Laudet V."/>
            <person name="von Levetsow C."/>
            <person name="Liu Z."/>
            <person name="Lutz R."/>
            <person name="Lynch J.A."/>
            <person name="da Fonseca R.N."/>
            <person name="Posnien N."/>
            <person name="Reuter R."/>
            <person name="Roth S."/>
            <person name="Savard J."/>
            <person name="Schinko J.B."/>
            <person name="Schmitt C."/>
            <person name="Schoppmeier M."/>
            <person name="Schroder R."/>
            <person name="Shippy T.D."/>
            <person name="Simonnet F."/>
            <person name="Marques-Souza H."/>
            <person name="Tautz D."/>
            <person name="Tomoyasu Y."/>
            <person name="Trauner J."/>
            <person name="Van der Zee M."/>
            <person name="Vervoort M."/>
            <person name="Wittkopp N."/>
            <person name="Wimmer E.A."/>
            <person name="Yang X."/>
            <person name="Jones A.K."/>
            <person name="Sattelle D.B."/>
            <person name="Ebert P.R."/>
            <person name="Nelson D."/>
            <person name="Scott J.G."/>
            <person name="Beeman R.W."/>
            <person name="Muthukrishnan S."/>
            <person name="Kramer K.J."/>
            <person name="Arakane Y."/>
            <person name="Beeman R.W."/>
            <person name="Zhu Q."/>
            <person name="Hogenkamp D."/>
            <person name="Dixit R."/>
            <person name="Oppert B."/>
            <person name="Jiang H."/>
            <person name="Zou Z."/>
            <person name="Marshall J."/>
            <person name="Elpidina E."/>
            <person name="Vinokurov K."/>
            <person name="Oppert C."/>
            <person name="Zou Z."/>
            <person name="Evans J."/>
            <person name="Lu Z."/>
            <person name="Zhao P."/>
            <person name="Sumathipala N."/>
            <person name="Altincicek B."/>
            <person name="Vilcinskas A."/>
            <person name="Williams M."/>
            <person name="Hultmark D."/>
            <person name="Hetru C."/>
            <person name="Jiang H."/>
            <person name="Grimmelikhuijzen C.J."/>
            <person name="Hauser F."/>
            <person name="Cazzamali G."/>
            <person name="Williamson M."/>
            <person name="Park Y."/>
            <person name="Li B."/>
            <person name="Tanaka Y."/>
            <person name="Predel R."/>
            <person name="Neupert S."/>
            <person name="Schachtner J."/>
            <person name="Verleyen P."/>
            <person name="Raible F."/>
            <person name="Bork P."/>
            <person name="Friedrich M."/>
            <person name="Walden K.K."/>
            <person name="Robertson H.M."/>
            <person name="Angeli S."/>
            <person name="Foret S."/>
            <person name="Bucher G."/>
            <person name="Schuetz S."/>
            <person name="Maleszka R."/>
            <person name="Wimmer E.A."/>
            <person name="Beeman R.W."/>
            <person name="Lorenzen M."/>
            <person name="Tomoyasu Y."/>
            <person name="Miller S.C."/>
            <person name="Grossmann D."/>
            <person name="Bucher G."/>
        </authorList>
    </citation>
    <scope>NUCLEOTIDE SEQUENCE [LARGE SCALE GENOMIC DNA]</scope>
    <source>
        <strain evidence="1 2">Georgia GA2</strain>
    </source>
</reference>
<dbReference type="EMBL" id="KQ971425">
    <property type="protein sequence ID" value="EFA13654.1"/>
    <property type="molecule type" value="Genomic_DNA"/>
</dbReference>
<accession>D7GY11</accession>
<evidence type="ECO:0000313" key="2">
    <source>
        <dbReference type="Proteomes" id="UP000007266"/>
    </source>
</evidence>
<dbReference type="AlphaFoldDB" id="D7GY11"/>
<gene>
    <name evidence="1" type="primary">GLEAN_10715</name>
    <name evidence="1" type="ORF">TcasGA2_TC010715</name>
</gene>
<keyword evidence="2" id="KW-1185">Reference proteome</keyword>
<proteinExistence type="predicted"/>
<sequence length="133" mass="15124">MAISEASGGYEVEGVVLRQIQVVYIFSDLVGTYEWDVPERSGMSSLYHQRCDRCHLYITMGAIFNPPTGHLGQVCIHSAITDMIYSPFRTSLLPQFKTPSTHQRGIPFRTRRSGATASIRGFFRHIRKELLLF</sequence>
<dbReference type="HOGENOM" id="CLU_1909367_0_0_1"/>
<dbReference type="Proteomes" id="UP000007266">
    <property type="component" value="Unassembled WGS sequence"/>
</dbReference>
<organism evidence="1 2">
    <name type="scientific">Tribolium castaneum</name>
    <name type="common">Red flour beetle</name>
    <dbReference type="NCBI Taxonomy" id="7070"/>
    <lineage>
        <taxon>Eukaryota</taxon>
        <taxon>Metazoa</taxon>
        <taxon>Ecdysozoa</taxon>
        <taxon>Arthropoda</taxon>
        <taxon>Hexapoda</taxon>
        <taxon>Insecta</taxon>
        <taxon>Pterygota</taxon>
        <taxon>Neoptera</taxon>
        <taxon>Endopterygota</taxon>
        <taxon>Coleoptera</taxon>
        <taxon>Polyphaga</taxon>
        <taxon>Cucujiformia</taxon>
        <taxon>Tenebrionidae</taxon>
        <taxon>Tenebrionidae incertae sedis</taxon>
        <taxon>Tribolium</taxon>
    </lineage>
</organism>
<name>D7GY11_TRICA</name>
<evidence type="ECO:0000313" key="1">
    <source>
        <dbReference type="EMBL" id="EFA13654.1"/>
    </source>
</evidence>
<protein>
    <submittedName>
        <fullName evidence="1">Uncharacterized protein</fullName>
    </submittedName>
</protein>
<reference evidence="1 2" key="2">
    <citation type="journal article" date="2010" name="Nucleic Acids Res.">
        <title>BeetleBase in 2010: revisions to provide comprehensive genomic information for Tribolium castaneum.</title>
        <authorList>
            <person name="Kim H.S."/>
            <person name="Murphy T."/>
            <person name="Xia J."/>
            <person name="Caragea D."/>
            <person name="Park Y."/>
            <person name="Beeman R.W."/>
            <person name="Lorenzen M.D."/>
            <person name="Butcher S."/>
            <person name="Manak J.R."/>
            <person name="Brown S.J."/>
        </authorList>
    </citation>
    <scope>NUCLEOTIDE SEQUENCE [LARGE SCALE GENOMIC DNA]</scope>
    <source>
        <strain evidence="1 2">Georgia GA2</strain>
    </source>
</reference>
<dbReference type="InParanoid" id="D7GY11"/>